<feature type="compositionally biased region" description="Polar residues" evidence="1">
    <location>
        <begin position="755"/>
        <end position="764"/>
    </location>
</feature>
<evidence type="ECO:0000313" key="2">
    <source>
        <dbReference type="EMBL" id="CAK0903330.1"/>
    </source>
</evidence>
<evidence type="ECO:0000256" key="1">
    <source>
        <dbReference type="SAM" id="MobiDB-lite"/>
    </source>
</evidence>
<feature type="region of interest" description="Disordered" evidence="1">
    <location>
        <begin position="626"/>
        <end position="717"/>
    </location>
</feature>
<keyword evidence="3" id="KW-1185">Reference proteome</keyword>
<name>A0ABN9XTH5_9DINO</name>
<evidence type="ECO:0000313" key="3">
    <source>
        <dbReference type="Proteomes" id="UP001189429"/>
    </source>
</evidence>
<comment type="caution">
    <text evidence="2">The sequence shown here is derived from an EMBL/GenBank/DDBJ whole genome shotgun (WGS) entry which is preliminary data.</text>
</comment>
<feature type="region of interest" description="Disordered" evidence="1">
    <location>
        <begin position="755"/>
        <end position="885"/>
    </location>
</feature>
<evidence type="ECO:0008006" key="4">
    <source>
        <dbReference type="Google" id="ProtNLM"/>
    </source>
</evidence>
<feature type="compositionally biased region" description="Basic and acidic residues" evidence="1">
    <location>
        <begin position="840"/>
        <end position="885"/>
    </location>
</feature>
<sequence length="1010" mass="109685">MAPSNRAPEITGAEIQALADAVNDYVDNNFSASEHLPAELQKLLRPLEVATGQGALPVLAMTAAAMAGLSNGANIQLWNADVTPLSAMALYGGDAQQGKSRIAAAVSAMIAAADDEIAAVVQERLDSAEPPAGFAAEVWESKKPRQVTVKTIGMQDFTPTELFARCSGDWGQIEGRFGRNAARAKGRGEVKEHDVLSAWAPRAWYSTMVNLDEAYSFLGQIGLTTSEVRGGAARDTAPSQHASTINTLIGTGKLQRDTRTSGSYGSVGSPAVNVAIIGTWHWKMLMAVERGHVGNHVAATKERSIYCAGPATKRHEPLPADYDMPRDREGAICPRWTWLPLTARLADSFGWSAYYQEPALAEEVLKPGPEDEAEGEARPLSASSGTQPVVTFIGPQQGFRVHLPDGVEVRLRYQFTDGAMQTQCRISARWMLPSPYTALVPGVRRVIGYFKNRPHFAIPFDPAAREHLLGAQLEQSLLASASRGEDGPGEAQHGAAAGQIGVWAGLVRILRVAAADSDPAEDSIKIDTEDVDLSQQPKLSRRGLFARRPPDISKFMVGACKHDGCRWGKDGGATLTAATICTLCNTLLLGVLPAEPKRRAVVRLLRGLPAAAQASPELAATARAAVAPASAEKTRPAERGTGCQLSKTDTKGDNDHSAPGGEGAPKETPEGHSGSWWRGGGWAPQSTATRPRGPAQNAQEDQRSKGDSSGGSWWRGGWNAAWSNTSRSGAEWGQVPLGCAFSPRNLRCPTQGWQEWQSSAQTQGAWKKRNHWGWQGEEGADWKRQKYWEKEPDAKERGREQMSGNRPEEQGWQTAGDRGLGQTERGREQKLEQNVQEVQRQTDAEQGRKQEDRGPQQDSADMEKNEGQTDAVEKGGKKRDPYDHVSGDALQETQEEADFNAEMRSWLDETAWGQSKTPKNGHLVWFHIDLQESFWQKPTPAELAEQKTKDEIVVKAAKIFLRGGGAHGAAMAGRVGMSEQEVKGRYAVLQAAAKRREQRQGHRRQKLLGI</sequence>
<reference evidence="2" key="1">
    <citation type="submission" date="2023-10" db="EMBL/GenBank/DDBJ databases">
        <authorList>
            <person name="Chen Y."/>
            <person name="Shah S."/>
            <person name="Dougan E. K."/>
            <person name="Thang M."/>
            <person name="Chan C."/>
        </authorList>
    </citation>
    <scope>NUCLEOTIDE SEQUENCE [LARGE SCALE GENOMIC DNA]</scope>
</reference>
<feature type="region of interest" description="Disordered" evidence="1">
    <location>
        <begin position="368"/>
        <end position="387"/>
    </location>
</feature>
<dbReference type="EMBL" id="CAUYUJ010021204">
    <property type="protein sequence ID" value="CAK0903330.1"/>
    <property type="molecule type" value="Genomic_DNA"/>
</dbReference>
<gene>
    <name evidence="2" type="ORF">PCOR1329_LOCUS79671</name>
</gene>
<protein>
    <recommendedName>
        <fullName evidence="4">WW domain-containing protein</fullName>
    </recommendedName>
</protein>
<organism evidence="2 3">
    <name type="scientific">Prorocentrum cordatum</name>
    <dbReference type="NCBI Taxonomy" id="2364126"/>
    <lineage>
        <taxon>Eukaryota</taxon>
        <taxon>Sar</taxon>
        <taxon>Alveolata</taxon>
        <taxon>Dinophyceae</taxon>
        <taxon>Prorocentrales</taxon>
        <taxon>Prorocentraceae</taxon>
        <taxon>Prorocentrum</taxon>
    </lineage>
</organism>
<feature type="compositionally biased region" description="Basic and acidic residues" evidence="1">
    <location>
        <begin position="780"/>
        <end position="800"/>
    </location>
</feature>
<accession>A0ABN9XTH5</accession>
<dbReference type="Proteomes" id="UP001189429">
    <property type="component" value="Unassembled WGS sequence"/>
</dbReference>
<proteinExistence type="predicted"/>